<evidence type="ECO:0000313" key="2">
    <source>
        <dbReference type="EMBL" id="EPX75776.1"/>
    </source>
</evidence>
<proteinExistence type="predicted"/>
<name>S9Q363_9RHOB</name>
<reference evidence="3" key="1">
    <citation type="journal article" date="2014" name="Stand. Genomic Sci.">
        <title>Genome sequence of the exopolysaccharide-producing Salipiger mucosus type strain (DSM 16094(T)), a moderately halophilic member of the Roseobacter clade.</title>
        <authorList>
            <person name="Riedel T."/>
            <person name="Spring S."/>
            <person name="Fiebig A."/>
            <person name="Petersen J."/>
            <person name="Kyrpides N.C."/>
            <person name="Goker M."/>
            <person name="Klenk H.P."/>
        </authorList>
    </citation>
    <scope>NUCLEOTIDE SEQUENCE [LARGE SCALE GENOMIC DNA]</scope>
    <source>
        <strain evidence="3">DSM 16094</strain>
    </source>
</reference>
<keyword evidence="1" id="KW-0732">Signal</keyword>
<dbReference type="HOGENOM" id="CLU_1026328_0_0_5"/>
<organism evidence="2 3">
    <name type="scientific">Salipiger mucosus DSM 16094</name>
    <dbReference type="NCBI Taxonomy" id="1123237"/>
    <lineage>
        <taxon>Bacteria</taxon>
        <taxon>Pseudomonadati</taxon>
        <taxon>Pseudomonadota</taxon>
        <taxon>Alphaproteobacteria</taxon>
        <taxon>Rhodobacterales</taxon>
        <taxon>Roseobacteraceae</taxon>
        <taxon>Salipiger</taxon>
    </lineage>
</organism>
<dbReference type="AlphaFoldDB" id="S9Q363"/>
<keyword evidence="3" id="KW-1185">Reference proteome</keyword>
<dbReference type="STRING" id="1123237.Salmuc_05414"/>
<feature type="signal peptide" evidence="1">
    <location>
        <begin position="1"/>
        <end position="28"/>
    </location>
</feature>
<comment type="caution">
    <text evidence="2">The sequence shown here is derived from an EMBL/GenBank/DDBJ whole genome shotgun (WGS) entry which is preliminary data.</text>
</comment>
<accession>S9Q363</accession>
<gene>
    <name evidence="2" type="ORF">Salmuc_05414</name>
</gene>
<evidence type="ECO:0000313" key="3">
    <source>
        <dbReference type="Proteomes" id="UP000015347"/>
    </source>
</evidence>
<evidence type="ECO:0000256" key="1">
    <source>
        <dbReference type="SAM" id="SignalP"/>
    </source>
</evidence>
<protein>
    <submittedName>
        <fullName evidence="2">Uncharacterized protein</fullName>
    </submittedName>
</protein>
<dbReference type="Proteomes" id="UP000015347">
    <property type="component" value="Unassembled WGS sequence"/>
</dbReference>
<dbReference type="RefSeq" id="WP_020041843.1">
    <property type="nucleotide sequence ID" value="NZ_KE557288.1"/>
</dbReference>
<feature type="chain" id="PRO_5004567792" evidence="1">
    <location>
        <begin position="29"/>
        <end position="271"/>
    </location>
</feature>
<sequence>MLRLSAYLRVALAALIFPLLVPVAPALAQGGPPVIEVFRIERAQVSGRAGLAFTWQVENVGRVRLLHDGREVEARIQLPDGSFGWPPDMPGAFRTTGTTGTYTLIAENARGRVEARGSYRDGGCFAWLVPPGTHWTRCRRGGLVASNLSTTLAPGPARCNITGSVTSSRNFRVRVRDNPLKPASGSTTYELDTIWYRRAGRGDFRPVRLSGRGPTRSYPLNNLSGGFDYEIALGRSWPSNPAILRIRCPDTPGTQRITARRLHNTGFHHEY</sequence>
<dbReference type="EMBL" id="APVH01000068">
    <property type="protein sequence ID" value="EPX75776.1"/>
    <property type="molecule type" value="Genomic_DNA"/>
</dbReference>